<keyword evidence="1" id="KW-0548">Nucleotidyltransferase</keyword>
<name>A0ACC6V0K7_9CREN</name>
<organism evidence="1 2">
    <name type="scientific">Thermoproteus sp. AZ2</name>
    <dbReference type="NCBI Taxonomy" id="1609232"/>
    <lineage>
        <taxon>Archaea</taxon>
        <taxon>Thermoproteota</taxon>
        <taxon>Thermoprotei</taxon>
        <taxon>Thermoproteales</taxon>
        <taxon>Thermoproteaceae</taxon>
        <taxon>Thermoproteus</taxon>
    </lineage>
</organism>
<reference evidence="1" key="1">
    <citation type="submission" date="2024-07" db="EMBL/GenBank/DDBJ databases">
        <title>Metagenome and Metagenome-Assembled Genomes of Archaea from a hot spring from the geothermal field of Los Azufres, Mexico.</title>
        <authorList>
            <person name="Marin-Paredes R."/>
            <person name="Martinez-Romero E."/>
            <person name="Servin-Garciduenas L.E."/>
        </authorList>
    </citation>
    <scope>NUCLEOTIDE SEQUENCE</scope>
</reference>
<protein>
    <submittedName>
        <fullName evidence="1">Phosphopantetheine adenylyltransferase</fullName>
    </submittedName>
</protein>
<comment type="caution">
    <text evidence="1">The sequence shown here is derived from an EMBL/GenBank/DDBJ whole genome shotgun (WGS) entry which is preliminary data.</text>
</comment>
<dbReference type="EMBL" id="JZWT02000010">
    <property type="protein sequence ID" value="MFB6490530.1"/>
    <property type="molecule type" value="Genomic_DNA"/>
</dbReference>
<dbReference type="Proteomes" id="UP000033636">
    <property type="component" value="Unassembled WGS sequence"/>
</dbReference>
<evidence type="ECO:0000313" key="2">
    <source>
        <dbReference type="Proteomes" id="UP000033636"/>
    </source>
</evidence>
<proteinExistence type="predicted"/>
<keyword evidence="1" id="KW-0808">Transferase</keyword>
<accession>A0ACC6V0K7</accession>
<evidence type="ECO:0000313" key="1">
    <source>
        <dbReference type="EMBL" id="MFB6490530.1"/>
    </source>
</evidence>
<sequence>MRLRYRRVVLGGTFDTLHSGHVKLLATASLIGDEVLIGLTSDSFASTYKQYNVRPFAVRLANLKALMGLIAPERKIEYTAINDPYGPAVARPDLEAIVVSRETLPRGLEINDERIKRGLMPMDLVMISTVKDGLGHILSSTFIRRLLSEG</sequence>
<gene>
    <name evidence="1" type="ORF">TU35_004660</name>
</gene>